<dbReference type="PANTHER" id="PTHR22596">
    <property type="entry name" value="TRYPSIN-LIKE PROTEASE PROTEIN 6"/>
    <property type="match status" value="1"/>
</dbReference>
<sequence length="238" mass="26443">MQCEFEFRFVSISVNIPAKVYMGKDAEQSEAPWSVFFLFKEAIAPKGIAANDVEHDSTGVLRHESVEIVSTTMEDYHFKARDPENETIACFGDSGGGAIADINGRKTIVGVLSQTSCNKPDSREARSVEQYSSVGYYSDIICELTGICKDSSKYEEFHQGYVKEAKPVRENPLKTESETNQNGENIRRGETIIKADPDGAMGINIDLILISCILAIVFFEIRLATNEFSFYTNGNEAF</sequence>
<dbReference type="Gene3D" id="2.40.10.10">
    <property type="entry name" value="Trypsin-like serine proteases"/>
    <property type="match status" value="1"/>
</dbReference>
<evidence type="ECO:0000313" key="2">
    <source>
        <dbReference type="WBParaSite" id="Csp11.Scaffold629.g14711.t1"/>
    </source>
</evidence>
<dbReference type="eggNOG" id="KOG3627">
    <property type="taxonomic scope" value="Eukaryota"/>
</dbReference>
<accession>A0A1I7U4B0</accession>
<dbReference type="InterPro" id="IPR009003">
    <property type="entry name" value="Peptidase_S1_PA"/>
</dbReference>
<dbReference type="InterPro" id="IPR005514">
    <property type="entry name" value="DUF316"/>
</dbReference>
<reference evidence="2" key="1">
    <citation type="submission" date="2016-11" db="UniProtKB">
        <authorList>
            <consortium name="WormBaseParasite"/>
        </authorList>
    </citation>
    <scope>IDENTIFICATION</scope>
</reference>
<dbReference type="STRING" id="1561998.A0A1I7U4B0"/>
<dbReference type="SUPFAM" id="SSF50494">
    <property type="entry name" value="Trypsin-like serine proteases"/>
    <property type="match status" value="1"/>
</dbReference>
<dbReference type="Pfam" id="PF03761">
    <property type="entry name" value="DUF316"/>
    <property type="match status" value="1"/>
</dbReference>
<protein>
    <submittedName>
        <fullName evidence="2">Peptidase S1 domain-containing protein</fullName>
    </submittedName>
</protein>
<dbReference type="WBParaSite" id="Csp11.Scaffold629.g14711.t1">
    <property type="protein sequence ID" value="Csp11.Scaffold629.g14711.t1"/>
    <property type="gene ID" value="Csp11.Scaffold629.g14711"/>
</dbReference>
<dbReference type="Proteomes" id="UP000095282">
    <property type="component" value="Unplaced"/>
</dbReference>
<proteinExistence type="predicted"/>
<dbReference type="AlphaFoldDB" id="A0A1I7U4B0"/>
<organism evidence="1 2">
    <name type="scientific">Caenorhabditis tropicalis</name>
    <dbReference type="NCBI Taxonomy" id="1561998"/>
    <lineage>
        <taxon>Eukaryota</taxon>
        <taxon>Metazoa</taxon>
        <taxon>Ecdysozoa</taxon>
        <taxon>Nematoda</taxon>
        <taxon>Chromadorea</taxon>
        <taxon>Rhabditida</taxon>
        <taxon>Rhabditina</taxon>
        <taxon>Rhabditomorpha</taxon>
        <taxon>Rhabditoidea</taxon>
        <taxon>Rhabditidae</taxon>
        <taxon>Peloderinae</taxon>
        <taxon>Caenorhabditis</taxon>
    </lineage>
</organism>
<dbReference type="InterPro" id="IPR043504">
    <property type="entry name" value="Peptidase_S1_PA_chymotrypsin"/>
</dbReference>
<dbReference type="PANTHER" id="PTHR22596:SF7">
    <property type="entry name" value="PEPTIDASE S1 DOMAIN-CONTAINING PROTEIN"/>
    <property type="match status" value="1"/>
</dbReference>
<name>A0A1I7U4B0_9PELO</name>
<keyword evidence="1" id="KW-1185">Reference proteome</keyword>
<evidence type="ECO:0000313" key="1">
    <source>
        <dbReference type="Proteomes" id="UP000095282"/>
    </source>
</evidence>